<dbReference type="Gene3D" id="3.30.1150.10">
    <property type="match status" value="1"/>
</dbReference>
<dbReference type="RefSeq" id="WP_167954522.1">
    <property type="nucleotide sequence ID" value="NZ_JAATJE010000002.1"/>
</dbReference>
<dbReference type="NCBIfam" id="TIGR01352">
    <property type="entry name" value="tonB_Cterm"/>
    <property type="match status" value="1"/>
</dbReference>
<keyword evidence="4" id="KW-0472">Membrane</keyword>
<feature type="domain" description="TonB C-terminal" evidence="5">
    <location>
        <begin position="41"/>
        <end position="129"/>
    </location>
</feature>
<organism evidence="6 7">
    <name type="scientific">Sphingomonas jejuensis</name>
    <dbReference type="NCBI Taxonomy" id="904715"/>
    <lineage>
        <taxon>Bacteria</taxon>
        <taxon>Pseudomonadati</taxon>
        <taxon>Pseudomonadota</taxon>
        <taxon>Alphaproteobacteria</taxon>
        <taxon>Sphingomonadales</taxon>
        <taxon>Sphingomonadaceae</taxon>
        <taxon>Sphingomonas</taxon>
    </lineage>
</organism>
<name>A0ABX0XMI3_9SPHN</name>
<comment type="subcellular location">
    <subcellularLocation>
        <location evidence="1">Membrane</location>
        <topology evidence="1">Single-pass membrane protein</topology>
    </subcellularLocation>
</comment>
<dbReference type="SUPFAM" id="SSF74653">
    <property type="entry name" value="TolA/TonB C-terminal domain"/>
    <property type="match status" value="1"/>
</dbReference>
<evidence type="ECO:0000313" key="6">
    <source>
        <dbReference type="EMBL" id="NJC34444.1"/>
    </source>
</evidence>
<evidence type="ECO:0000256" key="4">
    <source>
        <dbReference type="ARBA" id="ARBA00023136"/>
    </source>
</evidence>
<evidence type="ECO:0000256" key="1">
    <source>
        <dbReference type="ARBA" id="ARBA00004167"/>
    </source>
</evidence>
<keyword evidence="3" id="KW-1133">Transmembrane helix</keyword>
<evidence type="ECO:0000259" key="5">
    <source>
        <dbReference type="PROSITE" id="PS52015"/>
    </source>
</evidence>
<dbReference type="EMBL" id="JAATJE010000002">
    <property type="protein sequence ID" value="NJC34444.1"/>
    <property type="molecule type" value="Genomic_DNA"/>
</dbReference>
<reference evidence="6 7" key="1">
    <citation type="submission" date="2020-03" db="EMBL/GenBank/DDBJ databases">
        <title>Genomic Encyclopedia of Type Strains, Phase IV (KMG-IV): sequencing the most valuable type-strain genomes for metagenomic binning, comparative biology and taxonomic classification.</title>
        <authorList>
            <person name="Goeker M."/>
        </authorList>
    </citation>
    <scope>NUCLEOTIDE SEQUENCE [LARGE SCALE GENOMIC DNA]</scope>
    <source>
        <strain evidence="6 7">DSM 27651</strain>
    </source>
</reference>
<keyword evidence="2" id="KW-0812">Transmembrane</keyword>
<dbReference type="Proteomes" id="UP000734218">
    <property type="component" value="Unassembled WGS sequence"/>
</dbReference>
<evidence type="ECO:0000256" key="3">
    <source>
        <dbReference type="ARBA" id="ARBA00022989"/>
    </source>
</evidence>
<gene>
    <name evidence="6" type="ORF">GGR88_001958</name>
</gene>
<keyword evidence="7" id="KW-1185">Reference proteome</keyword>
<sequence>MSRDVSVLSVDPPRGVRLRAAVETCEERLVASWGFDPALPPAVPINPERFLSFTNYPMRALRAGRGGATQFLATVEPAGTVSSCRLLVGSGDAQLDETTCSVMQRRARFEPFEGARRPYVGTVVWMIGD</sequence>
<dbReference type="PROSITE" id="PS52015">
    <property type="entry name" value="TONB_CTD"/>
    <property type="match status" value="1"/>
</dbReference>
<dbReference type="InterPro" id="IPR037682">
    <property type="entry name" value="TonB_C"/>
</dbReference>
<dbReference type="InterPro" id="IPR006260">
    <property type="entry name" value="TonB/TolA_C"/>
</dbReference>
<comment type="caution">
    <text evidence="6">The sequence shown here is derived from an EMBL/GenBank/DDBJ whole genome shotgun (WGS) entry which is preliminary data.</text>
</comment>
<dbReference type="Pfam" id="PF03544">
    <property type="entry name" value="TonB_C"/>
    <property type="match status" value="1"/>
</dbReference>
<accession>A0ABX0XMI3</accession>
<protein>
    <submittedName>
        <fullName evidence="6">TonB family protein</fullName>
    </submittedName>
</protein>
<proteinExistence type="predicted"/>
<evidence type="ECO:0000313" key="7">
    <source>
        <dbReference type="Proteomes" id="UP000734218"/>
    </source>
</evidence>
<evidence type="ECO:0000256" key="2">
    <source>
        <dbReference type="ARBA" id="ARBA00022692"/>
    </source>
</evidence>